<feature type="compositionally biased region" description="Polar residues" evidence="1">
    <location>
        <begin position="86"/>
        <end position="110"/>
    </location>
</feature>
<keyword evidence="4" id="KW-1185">Reference proteome</keyword>
<dbReference type="GO" id="GO:0046983">
    <property type="term" value="F:protein dimerization activity"/>
    <property type="evidence" value="ECO:0007669"/>
    <property type="project" value="InterPro"/>
</dbReference>
<accession>A0A4C1VU06</accession>
<proteinExistence type="predicted"/>
<dbReference type="OrthoDB" id="4951847at2759"/>
<dbReference type="Pfam" id="PF05699">
    <property type="entry name" value="Dimer_Tnp_hAT"/>
    <property type="match status" value="1"/>
</dbReference>
<evidence type="ECO:0000313" key="3">
    <source>
        <dbReference type="EMBL" id="GBP42646.1"/>
    </source>
</evidence>
<organism evidence="3 4">
    <name type="scientific">Eumeta variegata</name>
    <name type="common">Bagworm moth</name>
    <name type="synonym">Eumeta japonica</name>
    <dbReference type="NCBI Taxonomy" id="151549"/>
    <lineage>
        <taxon>Eukaryota</taxon>
        <taxon>Metazoa</taxon>
        <taxon>Ecdysozoa</taxon>
        <taxon>Arthropoda</taxon>
        <taxon>Hexapoda</taxon>
        <taxon>Insecta</taxon>
        <taxon>Pterygota</taxon>
        <taxon>Neoptera</taxon>
        <taxon>Endopterygota</taxon>
        <taxon>Lepidoptera</taxon>
        <taxon>Glossata</taxon>
        <taxon>Ditrysia</taxon>
        <taxon>Tineoidea</taxon>
        <taxon>Psychidae</taxon>
        <taxon>Oiketicinae</taxon>
        <taxon>Eumeta</taxon>
    </lineage>
</organism>
<dbReference type="InterPro" id="IPR008906">
    <property type="entry name" value="HATC_C_dom"/>
</dbReference>
<sequence>MDPVVWWKGLCRSKLLSRVAVKILIVPCTSAAIERSFSAHAYIQSHKRNRLTTDRAAKVAYISYNWNLLHKHKDEGNDEDDEPLSSPKQLSSPTTSPIHEEQPYTSSGNQKEMEFCDVLRIDCDNESDDSD</sequence>
<gene>
    <name evidence="3" type="ORF">EVAR_87197_1</name>
</gene>
<dbReference type="Proteomes" id="UP000299102">
    <property type="component" value="Unassembled WGS sequence"/>
</dbReference>
<dbReference type="SUPFAM" id="SSF53098">
    <property type="entry name" value="Ribonuclease H-like"/>
    <property type="match status" value="1"/>
</dbReference>
<dbReference type="InterPro" id="IPR012337">
    <property type="entry name" value="RNaseH-like_sf"/>
</dbReference>
<feature type="domain" description="HAT C-terminal dimerisation" evidence="2">
    <location>
        <begin position="1"/>
        <end position="62"/>
    </location>
</feature>
<reference evidence="3 4" key="1">
    <citation type="journal article" date="2019" name="Commun. Biol.">
        <title>The bagworm genome reveals a unique fibroin gene that provides high tensile strength.</title>
        <authorList>
            <person name="Kono N."/>
            <person name="Nakamura H."/>
            <person name="Ohtoshi R."/>
            <person name="Tomita M."/>
            <person name="Numata K."/>
            <person name="Arakawa K."/>
        </authorList>
    </citation>
    <scope>NUCLEOTIDE SEQUENCE [LARGE SCALE GENOMIC DNA]</scope>
</reference>
<feature type="region of interest" description="Disordered" evidence="1">
    <location>
        <begin position="72"/>
        <end position="112"/>
    </location>
</feature>
<protein>
    <recommendedName>
        <fullName evidence="2">HAT C-terminal dimerisation domain-containing protein</fullName>
    </recommendedName>
</protein>
<evidence type="ECO:0000313" key="4">
    <source>
        <dbReference type="Proteomes" id="UP000299102"/>
    </source>
</evidence>
<evidence type="ECO:0000259" key="2">
    <source>
        <dbReference type="Pfam" id="PF05699"/>
    </source>
</evidence>
<dbReference type="EMBL" id="BGZK01000421">
    <property type="protein sequence ID" value="GBP42646.1"/>
    <property type="molecule type" value="Genomic_DNA"/>
</dbReference>
<dbReference type="AlphaFoldDB" id="A0A4C1VU06"/>
<name>A0A4C1VU06_EUMVA</name>
<comment type="caution">
    <text evidence="3">The sequence shown here is derived from an EMBL/GenBank/DDBJ whole genome shotgun (WGS) entry which is preliminary data.</text>
</comment>
<evidence type="ECO:0000256" key="1">
    <source>
        <dbReference type="SAM" id="MobiDB-lite"/>
    </source>
</evidence>